<dbReference type="HAMAP" id="MF_00108">
    <property type="entry name" value="IspD"/>
    <property type="match status" value="1"/>
</dbReference>
<evidence type="ECO:0000313" key="9">
    <source>
        <dbReference type="Proteomes" id="UP001432128"/>
    </source>
</evidence>
<name>A0AAU4K712_9NOCA</name>
<dbReference type="PANTHER" id="PTHR32125:SF4">
    <property type="entry name" value="2-C-METHYL-D-ERYTHRITOL 4-PHOSPHATE CYTIDYLYLTRANSFERASE, CHLOROPLASTIC"/>
    <property type="match status" value="1"/>
</dbReference>
<dbReference type="FunFam" id="3.90.550.10:FF:000003">
    <property type="entry name" value="2-C-methyl-D-erythritol 4-phosphate cytidylyltransferase"/>
    <property type="match status" value="1"/>
</dbReference>
<accession>A0AAU4K712</accession>
<gene>
    <name evidence="7 8" type="primary">ispD</name>
    <name evidence="8" type="ORF">OG579_09095</name>
</gene>
<comment type="function">
    <text evidence="7">Catalyzes the formation of 4-diphosphocytidyl-2-C-methyl-D-erythritol from CTP and 2-C-methyl-D-erythritol 4-phosphate (MEP).</text>
</comment>
<evidence type="ECO:0000256" key="3">
    <source>
        <dbReference type="ARBA" id="ARBA00009789"/>
    </source>
</evidence>
<dbReference type="InterPro" id="IPR001228">
    <property type="entry name" value="IspD"/>
</dbReference>
<evidence type="ECO:0000256" key="6">
    <source>
        <dbReference type="ARBA" id="ARBA00023229"/>
    </source>
</evidence>
<dbReference type="PROSITE" id="PS01295">
    <property type="entry name" value="ISPD"/>
    <property type="match status" value="1"/>
</dbReference>
<keyword evidence="6 7" id="KW-0414">Isoprene biosynthesis</keyword>
<dbReference type="InterPro" id="IPR050088">
    <property type="entry name" value="IspD/TarI_cytidylyltransf_bact"/>
</dbReference>
<evidence type="ECO:0000256" key="4">
    <source>
        <dbReference type="ARBA" id="ARBA00022679"/>
    </source>
</evidence>
<dbReference type="InterPro" id="IPR029044">
    <property type="entry name" value="Nucleotide-diphossugar_trans"/>
</dbReference>
<feature type="site" description="Transition state stabilizer" evidence="7">
    <location>
        <position position="22"/>
    </location>
</feature>
<dbReference type="AlphaFoldDB" id="A0AAU4K712"/>
<dbReference type="Pfam" id="PF01128">
    <property type="entry name" value="IspD"/>
    <property type="match status" value="1"/>
</dbReference>
<evidence type="ECO:0000256" key="5">
    <source>
        <dbReference type="ARBA" id="ARBA00022695"/>
    </source>
</evidence>
<dbReference type="Gene3D" id="3.90.550.10">
    <property type="entry name" value="Spore Coat Polysaccharide Biosynthesis Protein SpsA, Chain A"/>
    <property type="match status" value="1"/>
</dbReference>
<proteinExistence type="inferred from homology"/>
<comment type="catalytic activity">
    <reaction evidence="1 7">
        <text>2-C-methyl-D-erythritol 4-phosphate + CTP + H(+) = 4-CDP-2-C-methyl-D-erythritol + diphosphate</text>
        <dbReference type="Rhea" id="RHEA:13429"/>
        <dbReference type="ChEBI" id="CHEBI:15378"/>
        <dbReference type="ChEBI" id="CHEBI:33019"/>
        <dbReference type="ChEBI" id="CHEBI:37563"/>
        <dbReference type="ChEBI" id="CHEBI:57823"/>
        <dbReference type="ChEBI" id="CHEBI:58262"/>
        <dbReference type="EC" id="2.7.7.60"/>
    </reaction>
</comment>
<reference evidence="8 9" key="1">
    <citation type="submission" date="2022-10" db="EMBL/GenBank/DDBJ databases">
        <title>The complete genomes of actinobacterial strains from the NBC collection.</title>
        <authorList>
            <person name="Joergensen T.S."/>
            <person name="Alvarez Arevalo M."/>
            <person name="Sterndorff E.B."/>
            <person name="Faurdal D."/>
            <person name="Vuksanovic O."/>
            <person name="Mourched A.-S."/>
            <person name="Charusanti P."/>
            <person name="Shaw S."/>
            <person name="Blin K."/>
            <person name="Weber T."/>
        </authorList>
    </citation>
    <scope>NUCLEOTIDE SEQUENCE [LARGE SCALE GENOMIC DNA]</scope>
    <source>
        <strain evidence="8 9">NBC_00319</strain>
    </source>
</reference>
<feature type="site" description="Transition state stabilizer" evidence="7">
    <location>
        <position position="15"/>
    </location>
</feature>
<dbReference type="Proteomes" id="UP001432128">
    <property type="component" value="Chromosome"/>
</dbReference>
<evidence type="ECO:0000313" key="8">
    <source>
        <dbReference type="EMBL" id="WUM21900.1"/>
    </source>
</evidence>
<dbReference type="SUPFAM" id="SSF53448">
    <property type="entry name" value="Nucleotide-diphospho-sugar transferases"/>
    <property type="match status" value="1"/>
</dbReference>
<dbReference type="RefSeq" id="WP_328858871.1">
    <property type="nucleotide sequence ID" value="NZ_CP108021.1"/>
</dbReference>
<keyword evidence="5 7" id="KW-0548">Nucleotidyltransferase</keyword>
<organism evidence="8 9">
    <name type="scientific">Williamsia herbipolensis</name>
    <dbReference type="NCBI Taxonomy" id="1603258"/>
    <lineage>
        <taxon>Bacteria</taxon>
        <taxon>Bacillati</taxon>
        <taxon>Actinomycetota</taxon>
        <taxon>Actinomycetes</taxon>
        <taxon>Mycobacteriales</taxon>
        <taxon>Nocardiaceae</taxon>
        <taxon>Williamsia</taxon>
    </lineage>
</organism>
<keyword evidence="4 7" id="KW-0808">Transferase</keyword>
<dbReference type="InterPro" id="IPR018294">
    <property type="entry name" value="ISPD_synthase_CS"/>
</dbReference>
<feature type="site" description="Positions MEP for the nucleophilic attack" evidence="7">
    <location>
        <position position="154"/>
    </location>
</feature>
<dbReference type="CDD" id="cd02516">
    <property type="entry name" value="CDP-ME_synthetase"/>
    <property type="match status" value="1"/>
</dbReference>
<dbReference type="EC" id="2.7.7.60" evidence="7"/>
<sequence length="226" mass="23348">MTTVALIPAAGSGTRLGAGMPKAFVDLGGRTILERSVDGVFAAGVDEVVVAVPAELLDATRSMLPRVHVVIGGSVRSDSVRACLAEVGPSASDVVLIHDAARALTPPEVFTRVIDAVSQGSDVVVPAVPVTDTLKRVVTQQSGAVETVVATVDRTPLRAVQTPQGFRPEALRRAHAAAGDATDDAGLAEAAGYAVHVVPGDLMAFKITTAWDLRIARMLLESTGVR</sequence>
<dbReference type="NCBIfam" id="TIGR00453">
    <property type="entry name" value="ispD"/>
    <property type="match status" value="1"/>
</dbReference>
<protein>
    <recommendedName>
        <fullName evidence="7">2-C-methyl-D-erythritol 4-phosphate cytidylyltransferase</fullName>
        <ecNumber evidence="7">2.7.7.60</ecNumber>
    </recommendedName>
    <alternativeName>
        <fullName evidence="7">4-diphosphocytidyl-2C-methyl-D-erythritol synthase</fullName>
    </alternativeName>
    <alternativeName>
        <fullName evidence="7">MEP cytidylyltransferase</fullName>
        <shortName evidence="7">MCT</shortName>
    </alternativeName>
</protein>
<evidence type="ECO:0000256" key="1">
    <source>
        <dbReference type="ARBA" id="ARBA00001282"/>
    </source>
</evidence>
<evidence type="ECO:0000256" key="7">
    <source>
        <dbReference type="HAMAP-Rule" id="MF_00108"/>
    </source>
</evidence>
<comment type="pathway">
    <text evidence="2 7">Isoprenoid biosynthesis; isopentenyl diphosphate biosynthesis via DXP pathway; isopentenyl diphosphate from 1-deoxy-D-xylulose 5-phosphate: step 2/6.</text>
</comment>
<evidence type="ECO:0000256" key="2">
    <source>
        <dbReference type="ARBA" id="ARBA00004787"/>
    </source>
</evidence>
<dbReference type="GO" id="GO:0050518">
    <property type="term" value="F:2-C-methyl-D-erythritol 4-phosphate cytidylyltransferase activity"/>
    <property type="evidence" value="ECO:0007669"/>
    <property type="project" value="UniProtKB-UniRule"/>
</dbReference>
<dbReference type="KEGG" id="whr:OG579_09095"/>
<dbReference type="EMBL" id="CP108021">
    <property type="protein sequence ID" value="WUM21900.1"/>
    <property type="molecule type" value="Genomic_DNA"/>
</dbReference>
<dbReference type="GO" id="GO:0019288">
    <property type="term" value="P:isopentenyl diphosphate biosynthetic process, methylerythritol 4-phosphate pathway"/>
    <property type="evidence" value="ECO:0007669"/>
    <property type="project" value="UniProtKB-UniRule"/>
</dbReference>
<comment type="similarity">
    <text evidence="3 7">Belongs to the IspD/TarI cytidylyltransferase family. IspD subfamily.</text>
</comment>
<dbReference type="InterPro" id="IPR034683">
    <property type="entry name" value="IspD/TarI"/>
</dbReference>
<dbReference type="PANTHER" id="PTHR32125">
    <property type="entry name" value="2-C-METHYL-D-ERYTHRITOL 4-PHOSPHATE CYTIDYLYLTRANSFERASE, CHLOROPLASTIC"/>
    <property type="match status" value="1"/>
</dbReference>
<keyword evidence="9" id="KW-1185">Reference proteome</keyword>
<feature type="site" description="Positions MEP for the nucleophilic attack" evidence="7">
    <location>
        <position position="206"/>
    </location>
</feature>